<evidence type="ECO:0000256" key="1">
    <source>
        <dbReference type="SAM" id="SignalP"/>
    </source>
</evidence>
<evidence type="ECO:0000313" key="4">
    <source>
        <dbReference type="Proteomes" id="UP000666369"/>
    </source>
</evidence>
<keyword evidence="1" id="KW-0732">Signal</keyword>
<name>A0ABX0FBQ0_9BURK</name>
<comment type="caution">
    <text evidence="3">The sequence shown here is derived from an EMBL/GenBank/DDBJ whole genome shotgun (WGS) entry which is preliminary data.</text>
</comment>
<dbReference type="PANTHER" id="PTHR31157">
    <property type="entry name" value="SCP DOMAIN-CONTAINING PROTEIN"/>
    <property type="match status" value="1"/>
</dbReference>
<feature type="domain" description="SCP" evidence="2">
    <location>
        <begin position="157"/>
        <end position="281"/>
    </location>
</feature>
<dbReference type="Proteomes" id="UP000666369">
    <property type="component" value="Unassembled WGS sequence"/>
</dbReference>
<organism evidence="3 4">
    <name type="scientific">Duganella aceris</name>
    <dbReference type="NCBI Taxonomy" id="2703883"/>
    <lineage>
        <taxon>Bacteria</taxon>
        <taxon>Pseudomonadati</taxon>
        <taxon>Pseudomonadota</taxon>
        <taxon>Betaproteobacteria</taxon>
        <taxon>Burkholderiales</taxon>
        <taxon>Oxalobacteraceae</taxon>
        <taxon>Telluria group</taxon>
        <taxon>Duganella</taxon>
    </lineage>
</organism>
<accession>A0ABX0FBQ0</accession>
<dbReference type="CDD" id="cd05379">
    <property type="entry name" value="CAP_bacterial"/>
    <property type="match status" value="1"/>
</dbReference>
<dbReference type="RefSeq" id="WP_166097405.1">
    <property type="nucleotide sequence ID" value="NZ_JAADJT010000001.1"/>
</dbReference>
<dbReference type="Pfam" id="PF00188">
    <property type="entry name" value="CAP"/>
    <property type="match status" value="1"/>
</dbReference>
<evidence type="ECO:0000259" key="2">
    <source>
        <dbReference type="Pfam" id="PF00188"/>
    </source>
</evidence>
<dbReference type="InterPro" id="IPR014044">
    <property type="entry name" value="CAP_dom"/>
</dbReference>
<dbReference type="SUPFAM" id="SSF55797">
    <property type="entry name" value="PR-1-like"/>
    <property type="match status" value="1"/>
</dbReference>
<dbReference type="Gene3D" id="3.40.33.10">
    <property type="entry name" value="CAP"/>
    <property type="match status" value="1"/>
</dbReference>
<feature type="chain" id="PRO_5046482059" evidence="1">
    <location>
        <begin position="23"/>
        <end position="286"/>
    </location>
</feature>
<keyword evidence="4" id="KW-1185">Reference proteome</keyword>
<dbReference type="EMBL" id="JAADJT010000001">
    <property type="protein sequence ID" value="NGZ82766.1"/>
    <property type="molecule type" value="Genomic_DNA"/>
</dbReference>
<proteinExistence type="predicted"/>
<evidence type="ECO:0000313" key="3">
    <source>
        <dbReference type="EMBL" id="NGZ82766.1"/>
    </source>
</evidence>
<dbReference type="InterPro" id="IPR035940">
    <property type="entry name" value="CAP_sf"/>
</dbReference>
<feature type="signal peptide" evidence="1">
    <location>
        <begin position="1"/>
        <end position="22"/>
    </location>
</feature>
<gene>
    <name evidence="3" type="ORF">GW587_00625</name>
</gene>
<protein>
    <submittedName>
        <fullName evidence="3">CAP domain-containing protein</fullName>
    </submittedName>
</protein>
<reference evidence="3 4" key="1">
    <citation type="submission" date="2020-01" db="EMBL/GenBank/DDBJ databases">
        <authorList>
            <person name="Lee S.D."/>
        </authorList>
    </citation>
    <scope>NUCLEOTIDE SEQUENCE [LARGE SCALE GENOMIC DNA]</scope>
    <source>
        <strain evidence="3 4">SAP-35</strain>
    </source>
</reference>
<reference evidence="4" key="2">
    <citation type="submission" date="2023-07" db="EMBL/GenBank/DDBJ databases">
        <title>Duganella aceri sp. nov., isolated from tree sap.</title>
        <authorList>
            <person name="Kim I.S."/>
        </authorList>
    </citation>
    <scope>NUCLEOTIDE SEQUENCE [LARGE SCALE GENOMIC DNA]</scope>
    <source>
        <strain evidence="4">SAP-35</strain>
    </source>
</reference>
<sequence>MGFRVKAVIAVAAACLPPAAAAQDSERLTALVNAYRAAPGSCDGAAAEPMQPLTPQPVLSAIRLGPGDIIEAALERAGYATELADALFISGAANVQGAMAALRKRYCATLLSPAYAAIGAYRSGADWTVILARPAPPPPSISYPDWRDAGQVILAGVNAFRAEARTCGKQAYPPAPPLRWNPALGAAALAHSQDMAAQRYFSHVAKDGSLVGARSLRAGYAWQRIGENIGFGQNTPQAALDGWLTSPGHCANIMNPDFTEMGAAYGMTAEQHAGIVYWTQVLGKPR</sequence>
<dbReference type="PANTHER" id="PTHR31157:SF1">
    <property type="entry name" value="SCP DOMAIN-CONTAINING PROTEIN"/>
    <property type="match status" value="1"/>
</dbReference>